<dbReference type="PATRIC" id="fig|1423743.5.peg.822"/>
<evidence type="ECO:0000313" key="2">
    <source>
        <dbReference type="Proteomes" id="UP000051966"/>
    </source>
</evidence>
<reference evidence="1 2" key="1">
    <citation type="journal article" date="2015" name="Genome Announc.">
        <title>Expanding the biotechnology potential of lactobacilli through comparative genomics of 213 strains and associated genera.</title>
        <authorList>
            <person name="Sun Z."/>
            <person name="Harris H.M."/>
            <person name="McCann A."/>
            <person name="Guo C."/>
            <person name="Argimon S."/>
            <person name="Zhang W."/>
            <person name="Yang X."/>
            <person name="Jeffery I.B."/>
            <person name="Cooney J.C."/>
            <person name="Kagawa T.F."/>
            <person name="Liu W."/>
            <person name="Song Y."/>
            <person name="Salvetti E."/>
            <person name="Wrobel A."/>
            <person name="Rasinkangas P."/>
            <person name="Parkhill J."/>
            <person name="Rea M.C."/>
            <person name="O'Sullivan O."/>
            <person name="Ritari J."/>
            <person name="Douillard F.P."/>
            <person name="Paul Ross R."/>
            <person name="Yang R."/>
            <person name="Briner A.E."/>
            <person name="Felis G.E."/>
            <person name="de Vos W.M."/>
            <person name="Barrangou R."/>
            <person name="Klaenhammer T.R."/>
            <person name="Caufield P.W."/>
            <person name="Cui Y."/>
            <person name="Zhang H."/>
            <person name="O'Toole P.W."/>
        </authorList>
    </citation>
    <scope>NUCLEOTIDE SEQUENCE [LARGE SCALE GENOMIC DNA]</scope>
    <source>
        <strain evidence="1 2">DSM 18382</strain>
    </source>
</reference>
<proteinExistence type="predicted"/>
<gene>
    <name evidence="1" type="ORF">FD41_GL000796</name>
</gene>
<sequence length="285" mass="32250">MNYIIQIKAFYDRLEINPLNSSEIALWFALMSINNKTAWSDKFTVAASVLCQKSGMKDTSKSSNFFKARNALAQAGLIAWKSRKGNQAAEYSITKLYSDLSTYSVGNSVDSSVGSSVDNRVDSSVALNKHKLNKTKTSKPASKKLAEDFEKLWKLYPLKKGKKPAFNAYKRAIKSGVTNKQIQDGIVALCKHVKDKNYLPYGSTWFNQARWEDDYPEDSPEPPVLKKPVYSDGEQCSIDIMQAFSTHDHDAQQATQALQVKYPDITLEDVERQVYPERFQKEDVF</sequence>
<dbReference type="RefSeq" id="WP_056984081.1">
    <property type="nucleotide sequence ID" value="NZ_AZFY01000114.1"/>
</dbReference>
<dbReference type="EMBL" id="AZFY01000114">
    <property type="protein sequence ID" value="KRM05030.1"/>
    <property type="molecule type" value="Genomic_DNA"/>
</dbReference>
<dbReference type="AlphaFoldDB" id="A0A0R1VR10"/>
<accession>A0A0R1VR10</accession>
<evidence type="ECO:0000313" key="1">
    <source>
        <dbReference type="EMBL" id="KRM05030.1"/>
    </source>
</evidence>
<organism evidence="1 2">
    <name type="scientific">Lentilactobacillus farraginis DSM 18382 = JCM 14108</name>
    <dbReference type="NCBI Taxonomy" id="1423743"/>
    <lineage>
        <taxon>Bacteria</taxon>
        <taxon>Bacillati</taxon>
        <taxon>Bacillota</taxon>
        <taxon>Bacilli</taxon>
        <taxon>Lactobacillales</taxon>
        <taxon>Lactobacillaceae</taxon>
        <taxon>Lentilactobacillus</taxon>
    </lineage>
</organism>
<protein>
    <submittedName>
        <fullName evidence="1">Uncharacterized protein</fullName>
    </submittedName>
</protein>
<keyword evidence="2" id="KW-1185">Reference proteome</keyword>
<name>A0A0R1VR10_9LACO</name>
<comment type="caution">
    <text evidence="1">The sequence shown here is derived from an EMBL/GenBank/DDBJ whole genome shotgun (WGS) entry which is preliminary data.</text>
</comment>
<dbReference type="Proteomes" id="UP000051966">
    <property type="component" value="Unassembled WGS sequence"/>
</dbReference>
<dbReference type="OrthoDB" id="1047417at2"/>